<keyword evidence="2" id="KW-1185">Reference proteome</keyword>
<evidence type="ECO:0000313" key="1">
    <source>
        <dbReference type="EMBL" id="KAF9457583.1"/>
    </source>
</evidence>
<dbReference type="InterPro" id="IPR027417">
    <property type="entry name" value="P-loop_NTPase"/>
</dbReference>
<accession>A0A9P6CE35</accession>
<sequence>MSIPSNAIPTWDTKDAEKRYTKLKENADRFRVVIIGGANAGKTTILKKICDTIDDPEIYNSYGRKIDSSNIEPTALRGEHDIGNEMVFRSNPTYIFHDSRGFEAGGVDEFRKVKAFVADSAKQLLLKHQVHAIWYCIAMDDDRPITYAEKQFFSESGTGRVPVIAVFTKCEALEVKAIIALQDEGYDFDEAIERAPKYVEEKLKNVHKILEAMQYPPRGHVYLQELEKPEGDCRNLVKCTAEVLDSKVLQGLLISAQQNSMETSMEFSLK</sequence>
<comment type="caution">
    <text evidence="1">The sequence shown here is derived from an EMBL/GenBank/DDBJ whole genome shotgun (WGS) entry which is preliminary data.</text>
</comment>
<protein>
    <recommendedName>
        <fullName evidence="3">G domain-containing protein</fullName>
    </recommendedName>
</protein>
<dbReference type="OrthoDB" id="59699at2759"/>
<dbReference type="SUPFAM" id="SSF52540">
    <property type="entry name" value="P-loop containing nucleoside triphosphate hydrolases"/>
    <property type="match status" value="1"/>
</dbReference>
<gene>
    <name evidence="1" type="ORF">BDZ94DRAFT_1175201</name>
</gene>
<organism evidence="1 2">
    <name type="scientific">Collybia nuda</name>
    <dbReference type="NCBI Taxonomy" id="64659"/>
    <lineage>
        <taxon>Eukaryota</taxon>
        <taxon>Fungi</taxon>
        <taxon>Dikarya</taxon>
        <taxon>Basidiomycota</taxon>
        <taxon>Agaricomycotina</taxon>
        <taxon>Agaricomycetes</taxon>
        <taxon>Agaricomycetidae</taxon>
        <taxon>Agaricales</taxon>
        <taxon>Tricholomatineae</taxon>
        <taxon>Clitocybaceae</taxon>
        <taxon>Collybia</taxon>
    </lineage>
</organism>
<dbReference type="EMBL" id="MU150365">
    <property type="protein sequence ID" value="KAF9457583.1"/>
    <property type="molecule type" value="Genomic_DNA"/>
</dbReference>
<dbReference type="Gene3D" id="3.40.50.300">
    <property type="entry name" value="P-loop containing nucleotide triphosphate hydrolases"/>
    <property type="match status" value="1"/>
</dbReference>
<evidence type="ECO:0008006" key="3">
    <source>
        <dbReference type="Google" id="ProtNLM"/>
    </source>
</evidence>
<evidence type="ECO:0000313" key="2">
    <source>
        <dbReference type="Proteomes" id="UP000807353"/>
    </source>
</evidence>
<dbReference type="Proteomes" id="UP000807353">
    <property type="component" value="Unassembled WGS sequence"/>
</dbReference>
<proteinExistence type="predicted"/>
<name>A0A9P6CE35_9AGAR</name>
<dbReference type="AlphaFoldDB" id="A0A9P6CE35"/>
<reference evidence="1" key="1">
    <citation type="submission" date="2020-11" db="EMBL/GenBank/DDBJ databases">
        <authorList>
            <consortium name="DOE Joint Genome Institute"/>
            <person name="Ahrendt S."/>
            <person name="Riley R."/>
            <person name="Andreopoulos W."/>
            <person name="Labutti K."/>
            <person name="Pangilinan J."/>
            <person name="Ruiz-Duenas F.J."/>
            <person name="Barrasa J.M."/>
            <person name="Sanchez-Garcia M."/>
            <person name="Camarero S."/>
            <person name="Miyauchi S."/>
            <person name="Serrano A."/>
            <person name="Linde D."/>
            <person name="Babiker R."/>
            <person name="Drula E."/>
            <person name="Ayuso-Fernandez I."/>
            <person name="Pacheco R."/>
            <person name="Padilla G."/>
            <person name="Ferreira P."/>
            <person name="Barriuso J."/>
            <person name="Kellner H."/>
            <person name="Castanera R."/>
            <person name="Alfaro M."/>
            <person name="Ramirez L."/>
            <person name="Pisabarro A.G."/>
            <person name="Kuo A."/>
            <person name="Tritt A."/>
            <person name="Lipzen A."/>
            <person name="He G."/>
            <person name="Yan M."/>
            <person name="Ng V."/>
            <person name="Cullen D."/>
            <person name="Martin F."/>
            <person name="Rosso M.-N."/>
            <person name="Henrissat B."/>
            <person name="Hibbett D."/>
            <person name="Martinez A.T."/>
            <person name="Grigoriev I.V."/>
        </authorList>
    </citation>
    <scope>NUCLEOTIDE SEQUENCE</scope>
    <source>
        <strain evidence="1">CBS 247.69</strain>
    </source>
</reference>